<name>A0ABU9GGM3_COBMA</name>
<proteinExistence type="predicted"/>
<dbReference type="SUPFAM" id="SSF53850">
    <property type="entry name" value="Periplasmic binding protein-like II"/>
    <property type="match status" value="1"/>
</dbReference>
<evidence type="ECO:0000313" key="3">
    <source>
        <dbReference type="Proteomes" id="UP001378242"/>
    </source>
</evidence>
<dbReference type="CDD" id="cd05466">
    <property type="entry name" value="PBP2_LTTR_substrate"/>
    <property type="match status" value="1"/>
</dbReference>
<dbReference type="Proteomes" id="UP001378242">
    <property type="component" value="Unassembled WGS sequence"/>
</dbReference>
<dbReference type="PANTHER" id="PTHR30419">
    <property type="entry name" value="HTH-TYPE TRANSCRIPTIONAL REGULATOR YBHD"/>
    <property type="match status" value="1"/>
</dbReference>
<dbReference type="RefSeq" id="WP_255304479.1">
    <property type="nucleotide sequence ID" value="NZ_JBAKAP010000011.1"/>
</dbReference>
<dbReference type="InterPro" id="IPR050950">
    <property type="entry name" value="HTH-type_LysR_regulators"/>
</dbReference>
<dbReference type="InterPro" id="IPR005119">
    <property type="entry name" value="LysR_subst-bd"/>
</dbReference>
<protein>
    <submittedName>
        <fullName evidence="2">LysR family transcriptional regulator substrate-binding protein</fullName>
    </submittedName>
</protein>
<reference evidence="2 3" key="1">
    <citation type="submission" date="2024-02" db="EMBL/GenBank/DDBJ databases">
        <title>Bacteria isolated from the canopy kelp, Nereocystis luetkeana.</title>
        <authorList>
            <person name="Pfister C.A."/>
            <person name="Younker I.T."/>
            <person name="Light S.H."/>
        </authorList>
    </citation>
    <scope>NUCLEOTIDE SEQUENCE [LARGE SCALE GENOMIC DNA]</scope>
    <source>
        <strain evidence="2 3">TI.5.07</strain>
    </source>
</reference>
<keyword evidence="3" id="KW-1185">Reference proteome</keyword>
<evidence type="ECO:0000259" key="1">
    <source>
        <dbReference type="Pfam" id="PF03466"/>
    </source>
</evidence>
<dbReference type="Gene3D" id="3.40.190.290">
    <property type="match status" value="1"/>
</dbReference>
<comment type="caution">
    <text evidence="2">The sequence shown here is derived from an EMBL/GenBank/DDBJ whole genome shotgun (WGS) entry which is preliminary data.</text>
</comment>
<gene>
    <name evidence="2" type="ORF">V6243_11080</name>
</gene>
<sequence>MRNTLREMDLAKSKIQEIHGLMAGTVRFATIEGVMRTWLSPAIARFQRQHEQVTFSGTVTGSPAVYDQLSSDAVDIGVAMEVDLPADIEVIERYPTHFIAVARPDHPLAGCDSITLEALVGCSLAMLNGSFLTRQLVNAASVRIGKTFRVIFEMDNIEMLKLHVLANGGMTILPSYAISQVELSRGDLVAIPMQGTACLACSTVLCKRRDRRMTHAARAFVETLCTVPMTTHP</sequence>
<dbReference type="PANTHER" id="PTHR30419:SF8">
    <property type="entry name" value="NITROGEN ASSIMILATION TRANSCRIPTIONAL ACTIVATOR-RELATED"/>
    <property type="match status" value="1"/>
</dbReference>
<feature type="domain" description="LysR substrate-binding" evidence="1">
    <location>
        <begin position="20"/>
        <end position="224"/>
    </location>
</feature>
<accession>A0ABU9GGM3</accession>
<organism evidence="2 3">
    <name type="scientific">Cobetia marina</name>
    <name type="common">Deleya marina</name>
    <dbReference type="NCBI Taxonomy" id="28258"/>
    <lineage>
        <taxon>Bacteria</taxon>
        <taxon>Pseudomonadati</taxon>
        <taxon>Pseudomonadota</taxon>
        <taxon>Gammaproteobacteria</taxon>
        <taxon>Oceanospirillales</taxon>
        <taxon>Halomonadaceae</taxon>
        <taxon>Cobetia</taxon>
    </lineage>
</organism>
<evidence type="ECO:0000313" key="2">
    <source>
        <dbReference type="EMBL" id="MEL0617375.1"/>
    </source>
</evidence>
<dbReference type="Pfam" id="PF03466">
    <property type="entry name" value="LysR_substrate"/>
    <property type="match status" value="1"/>
</dbReference>
<dbReference type="EMBL" id="JBAKAP010000011">
    <property type="protein sequence ID" value="MEL0617375.1"/>
    <property type="molecule type" value="Genomic_DNA"/>
</dbReference>